<evidence type="ECO:0000256" key="5">
    <source>
        <dbReference type="ARBA" id="ARBA00023136"/>
    </source>
</evidence>
<dbReference type="Pfam" id="PF07690">
    <property type="entry name" value="MFS_1"/>
    <property type="match status" value="1"/>
</dbReference>
<evidence type="ECO:0000256" key="8">
    <source>
        <dbReference type="SAM" id="Phobius"/>
    </source>
</evidence>
<dbReference type="InterPro" id="IPR020846">
    <property type="entry name" value="MFS_dom"/>
</dbReference>
<feature type="transmembrane region" description="Helical" evidence="8">
    <location>
        <begin position="159"/>
        <end position="178"/>
    </location>
</feature>
<keyword evidence="11" id="KW-1185">Reference proteome</keyword>
<feature type="transmembrane region" description="Helical" evidence="8">
    <location>
        <begin position="258"/>
        <end position="279"/>
    </location>
</feature>
<dbReference type="GO" id="GO:0016020">
    <property type="term" value="C:membrane"/>
    <property type="evidence" value="ECO:0007669"/>
    <property type="project" value="UniProtKB-SubCell"/>
</dbReference>
<evidence type="ECO:0000256" key="1">
    <source>
        <dbReference type="ARBA" id="ARBA00004141"/>
    </source>
</evidence>
<dbReference type="Proteomes" id="UP001154282">
    <property type="component" value="Unassembled WGS sequence"/>
</dbReference>
<dbReference type="GO" id="GO:0022857">
    <property type="term" value="F:transmembrane transporter activity"/>
    <property type="evidence" value="ECO:0007669"/>
    <property type="project" value="InterPro"/>
</dbReference>
<dbReference type="InterPro" id="IPR044770">
    <property type="entry name" value="MFS_spinster-like"/>
</dbReference>
<evidence type="ECO:0000313" key="11">
    <source>
        <dbReference type="Proteomes" id="UP001154282"/>
    </source>
</evidence>
<dbReference type="AlphaFoldDB" id="A0AAV0RIU6"/>
<accession>A0AAV0RIU6</accession>
<reference evidence="10" key="1">
    <citation type="submission" date="2022-08" db="EMBL/GenBank/DDBJ databases">
        <authorList>
            <person name="Gutierrez-Valencia J."/>
        </authorList>
    </citation>
    <scope>NUCLEOTIDE SEQUENCE</scope>
</reference>
<comment type="subcellular location">
    <subcellularLocation>
        <location evidence="1">Membrane</location>
        <topology evidence="1">Multi-pass membrane protein</topology>
    </subcellularLocation>
</comment>
<feature type="transmembrane region" description="Helical" evidence="8">
    <location>
        <begin position="74"/>
        <end position="94"/>
    </location>
</feature>
<dbReference type="PANTHER" id="PTHR23505">
    <property type="entry name" value="SPINSTER"/>
    <property type="match status" value="1"/>
</dbReference>
<sequence length="435" mass="47808">MERGAMASNGVNGSPKTCTANGTCTAGTGIQGEFNLSNFEDGVLSSAFVVGLLIGCPIFASLSKSYNPFRLIGFGLSVWMLAVIGCGLSFSFWFIAICRMVVGIGEASFVSLAAPFIDDNAPAKQRTAWLGIFYMCISTGYAIGYVYGGLVGDHLKWRYAFFGVAILMFPFIILGWIMKPLQLKGFTHADRTKASNSVTTVSDAQGAEVMRISVIFVLINYFPTEIFYRKFCSEPESPKMNQRSRFLKDMKDLLREKTFIVSVLGYTAYNFVIGAYSYWGPKAGRNIYKMENADMIFGGVTIICGILGTLAGGFLLDYLTSTIRNAFKLLTGAVLAGAIFCFSAFCFKNMYGFLVFFGIGEVLVFATQSKTIVDGHFHRCNSLIWRRAFLAPRRSPPRVFMKSVDRYNEEESNEHASESGAASDTRTGALPEGKD</sequence>
<feature type="transmembrane region" description="Helical" evidence="8">
    <location>
        <begin position="129"/>
        <end position="147"/>
    </location>
</feature>
<evidence type="ECO:0000256" key="4">
    <source>
        <dbReference type="ARBA" id="ARBA00022989"/>
    </source>
</evidence>
<feature type="transmembrane region" description="Helical" evidence="8">
    <location>
        <begin position="326"/>
        <end position="345"/>
    </location>
</feature>
<evidence type="ECO:0000256" key="2">
    <source>
        <dbReference type="ARBA" id="ARBA00022448"/>
    </source>
</evidence>
<comment type="caution">
    <text evidence="10">The sequence shown here is derived from an EMBL/GenBank/DDBJ whole genome shotgun (WGS) entry which is preliminary data.</text>
</comment>
<dbReference type="EMBL" id="CAMGYJ010000010">
    <property type="protein sequence ID" value="CAI0556378.1"/>
    <property type="molecule type" value="Genomic_DNA"/>
</dbReference>
<evidence type="ECO:0000256" key="3">
    <source>
        <dbReference type="ARBA" id="ARBA00022692"/>
    </source>
</evidence>
<feature type="transmembrane region" description="Helical" evidence="8">
    <location>
        <begin position="43"/>
        <end position="62"/>
    </location>
</feature>
<feature type="transmembrane region" description="Helical" evidence="8">
    <location>
        <begin position="295"/>
        <end position="319"/>
    </location>
</feature>
<keyword evidence="3 8" id="KW-0812">Transmembrane</keyword>
<dbReference type="Gene3D" id="1.20.1250.20">
    <property type="entry name" value="MFS general substrate transporter like domains"/>
    <property type="match status" value="1"/>
</dbReference>
<comment type="similarity">
    <text evidence="6">Belongs to the major facilitator superfamily. Spinster (TC 2.A.1.49) family.</text>
</comment>
<dbReference type="SUPFAM" id="SSF103473">
    <property type="entry name" value="MFS general substrate transporter"/>
    <property type="match status" value="1"/>
</dbReference>
<proteinExistence type="inferred from homology"/>
<keyword evidence="2" id="KW-0813">Transport</keyword>
<evidence type="ECO:0000259" key="9">
    <source>
        <dbReference type="PROSITE" id="PS50850"/>
    </source>
</evidence>
<feature type="region of interest" description="Disordered" evidence="7">
    <location>
        <begin position="410"/>
        <end position="435"/>
    </location>
</feature>
<name>A0AAV0RIU6_9ROSI</name>
<dbReference type="PANTHER" id="PTHR23505:SF83">
    <property type="entry name" value="SPHINGOLIPID TRANSPORTER SPINSTER HOMOLOG 2-RELATED"/>
    <property type="match status" value="1"/>
</dbReference>
<dbReference type="PROSITE" id="PS50850">
    <property type="entry name" value="MFS"/>
    <property type="match status" value="1"/>
</dbReference>
<protein>
    <recommendedName>
        <fullName evidence="9">Major facilitator superfamily (MFS) profile domain-containing protein</fullName>
    </recommendedName>
</protein>
<evidence type="ECO:0000256" key="6">
    <source>
        <dbReference type="ARBA" id="ARBA00024338"/>
    </source>
</evidence>
<keyword evidence="4 8" id="KW-1133">Transmembrane helix</keyword>
<dbReference type="InterPro" id="IPR036259">
    <property type="entry name" value="MFS_trans_sf"/>
</dbReference>
<organism evidence="10 11">
    <name type="scientific">Linum tenue</name>
    <dbReference type="NCBI Taxonomy" id="586396"/>
    <lineage>
        <taxon>Eukaryota</taxon>
        <taxon>Viridiplantae</taxon>
        <taxon>Streptophyta</taxon>
        <taxon>Embryophyta</taxon>
        <taxon>Tracheophyta</taxon>
        <taxon>Spermatophyta</taxon>
        <taxon>Magnoliopsida</taxon>
        <taxon>eudicotyledons</taxon>
        <taxon>Gunneridae</taxon>
        <taxon>Pentapetalae</taxon>
        <taxon>rosids</taxon>
        <taxon>fabids</taxon>
        <taxon>Malpighiales</taxon>
        <taxon>Linaceae</taxon>
        <taxon>Linum</taxon>
    </lineage>
</organism>
<evidence type="ECO:0000256" key="7">
    <source>
        <dbReference type="SAM" id="MobiDB-lite"/>
    </source>
</evidence>
<gene>
    <name evidence="10" type="ORF">LITE_LOCUS47957</name>
</gene>
<keyword evidence="5 8" id="KW-0472">Membrane</keyword>
<dbReference type="InterPro" id="IPR011701">
    <property type="entry name" value="MFS"/>
</dbReference>
<feature type="domain" description="Major facilitator superfamily (MFS) profile" evidence="9">
    <location>
        <begin position="1"/>
        <end position="435"/>
    </location>
</feature>
<evidence type="ECO:0000313" key="10">
    <source>
        <dbReference type="EMBL" id="CAI0556378.1"/>
    </source>
</evidence>
<dbReference type="CDD" id="cd17328">
    <property type="entry name" value="MFS_spinster_like"/>
    <property type="match status" value="1"/>
</dbReference>